<dbReference type="SMART" id="SM00852">
    <property type="entry name" value="MoCF_biosynth"/>
    <property type="match status" value="1"/>
</dbReference>
<evidence type="ECO:0000259" key="3">
    <source>
        <dbReference type="SMART" id="SM00852"/>
    </source>
</evidence>
<organism evidence="4 5">
    <name type="scientific">Cutibacterium namnetense</name>
    <dbReference type="NCBI Taxonomy" id="1574624"/>
    <lineage>
        <taxon>Bacteria</taxon>
        <taxon>Bacillati</taxon>
        <taxon>Actinomycetota</taxon>
        <taxon>Actinomycetes</taxon>
        <taxon>Propionibacteriales</taxon>
        <taxon>Propionibacteriaceae</taxon>
        <taxon>Cutibacterium</taxon>
    </lineage>
</organism>
<comment type="caution">
    <text evidence="4">The sequence shown here is derived from an EMBL/GenBank/DDBJ whole genome shotgun (WGS) entry which is preliminary data.</text>
</comment>
<proteinExistence type="predicted"/>
<dbReference type="InterPro" id="IPR001453">
    <property type="entry name" value="MoaB/Mog_dom"/>
</dbReference>
<dbReference type="InterPro" id="IPR051920">
    <property type="entry name" value="MPT_Adenylyltrnsfr/MoaC-Rel"/>
</dbReference>
<evidence type="ECO:0000313" key="4">
    <source>
        <dbReference type="EMBL" id="REB70288.1"/>
    </source>
</evidence>
<dbReference type="NCBIfam" id="TIGR00177">
    <property type="entry name" value="molyb_syn"/>
    <property type="match status" value="1"/>
</dbReference>
<dbReference type="Pfam" id="PF00994">
    <property type="entry name" value="MoCF_biosynth"/>
    <property type="match status" value="1"/>
</dbReference>
<gene>
    <name evidence="4" type="ORF">CP880_00220</name>
</gene>
<evidence type="ECO:0000256" key="2">
    <source>
        <dbReference type="ARBA" id="ARBA00023150"/>
    </source>
</evidence>
<dbReference type="EMBL" id="PCZS01000001">
    <property type="protein sequence ID" value="REB70288.1"/>
    <property type="molecule type" value="Genomic_DNA"/>
</dbReference>
<comment type="pathway">
    <text evidence="1">Cofactor biosynthesis; molybdopterin biosynthesis.</text>
</comment>
<reference evidence="4 5" key="1">
    <citation type="submission" date="2017-09" db="EMBL/GenBank/DDBJ databases">
        <authorList>
            <person name="Bumgarner R.E."/>
        </authorList>
    </citation>
    <scope>NUCLEOTIDE SEQUENCE [LARGE SCALE GENOMIC DNA]</scope>
    <source>
        <strain evidence="4 5">T34998</strain>
    </source>
</reference>
<dbReference type="InterPro" id="IPR036425">
    <property type="entry name" value="MoaB/Mog-like_dom_sf"/>
</dbReference>
<protein>
    <submittedName>
        <fullName evidence="4">Molybdenum cofactor biosynthesis protein</fullName>
    </submittedName>
</protein>
<name>A0ABX9IA75_9ACTN</name>
<dbReference type="Gene3D" id="3.40.980.10">
    <property type="entry name" value="MoaB/Mog-like domain"/>
    <property type="match status" value="1"/>
</dbReference>
<evidence type="ECO:0000256" key="1">
    <source>
        <dbReference type="ARBA" id="ARBA00005046"/>
    </source>
</evidence>
<dbReference type="CDD" id="cd00886">
    <property type="entry name" value="MogA_MoaB"/>
    <property type="match status" value="1"/>
</dbReference>
<dbReference type="InterPro" id="IPR008284">
    <property type="entry name" value="MoCF_biosynth_CS"/>
</dbReference>
<dbReference type="Proteomes" id="UP000256324">
    <property type="component" value="Unassembled WGS sequence"/>
</dbReference>
<keyword evidence="2" id="KW-0501">Molybdenum cofactor biosynthesis</keyword>
<feature type="domain" description="MoaB/Mog" evidence="3">
    <location>
        <begin position="28"/>
        <end position="175"/>
    </location>
</feature>
<dbReference type="PANTHER" id="PTHR43764">
    <property type="entry name" value="MOLYBDENUM COFACTOR BIOSYNTHESIS"/>
    <property type="match status" value="1"/>
</dbReference>
<accession>A0ABX9IA75</accession>
<evidence type="ECO:0000313" key="5">
    <source>
        <dbReference type="Proteomes" id="UP000256324"/>
    </source>
</evidence>
<dbReference type="SUPFAM" id="SSF53218">
    <property type="entry name" value="Molybdenum cofactor biosynthesis proteins"/>
    <property type="match status" value="1"/>
</dbReference>
<sequence length="187" mass="19316">MPTRRIAASDPNAGPTTVSVMDSSLPATVITCSDRAFRDVYEDRSGPVLRDGLAAVGFKVDAPVIVPDDIEAIRAAVLKAVAAGARVVLTTGGTGVGPRDVTVEACAPLLHFQIPGITEAIRAAGMAKTPKAVLSRGLSGVIDYEGTRAVLVNVPGSRGGARDAMAVLKELLLHIIDQLDGADHPMD</sequence>
<dbReference type="PROSITE" id="PS01078">
    <property type="entry name" value="MOCF_BIOSYNTHESIS_1"/>
    <property type="match status" value="1"/>
</dbReference>
<dbReference type="PANTHER" id="PTHR43764:SF1">
    <property type="entry name" value="MOLYBDOPTERIN MOLYBDOTRANSFERASE"/>
    <property type="match status" value="1"/>
</dbReference>
<keyword evidence="5" id="KW-1185">Reference proteome</keyword>